<dbReference type="EMBL" id="BGPR01016123">
    <property type="protein sequence ID" value="GBN71929.1"/>
    <property type="molecule type" value="Genomic_DNA"/>
</dbReference>
<comment type="caution">
    <text evidence="1">The sequence shown here is derived from an EMBL/GenBank/DDBJ whole genome shotgun (WGS) entry which is preliminary data.</text>
</comment>
<reference evidence="1 3" key="1">
    <citation type="journal article" date="2019" name="Sci. Rep.">
        <title>Orb-weaving spider Araneus ventricosus genome elucidates the spidroin gene catalogue.</title>
        <authorList>
            <person name="Kono N."/>
            <person name="Nakamura H."/>
            <person name="Ohtoshi R."/>
            <person name="Moran D.A.P."/>
            <person name="Shinohara A."/>
            <person name="Yoshida Y."/>
            <person name="Fujiwara M."/>
            <person name="Mori M."/>
            <person name="Tomita M."/>
            <person name="Arakawa K."/>
        </authorList>
    </citation>
    <scope>NUCLEOTIDE SEQUENCE [LARGE SCALE GENOMIC DNA]</scope>
</reference>
<evidence type="ECO:0000313" key="3">
    <source>
        <dbReference type="Proteomes" id="UP000499080"/>
    </source>
</evidence>
<dbReference type="AlphaFoldDB" id="A0A4Y2R8Y6"/>
<organism evidence="1 3">
    <name type="scientific">Araneus ventricosus</name>
    <name type="common">Orbweaver spider</name>
    <name type="synonym">Epeira ventricosa</name>
    <dbReference type="NCBI Taxonomy" id="182803"/>
    <lineage>
        <taxon>Eukaryota</taxon>
        <taxon>Metazoa</taxon>
        <taxon>Ecdysozoa</taxon>
        <taxon>Arthropoda</taxon>
        <taxon>Chelicerata</taxon>
        <taxon>Arachnida</taxon>
        <taxon>Araneae</taxon>
        <taxon>Araneomorphae</taxon>
        <taxon>Entelegynae</taxon>
        <taxon>Araneoidea</taxon>
        <taxon>Araneidae</taxon>
        <taxon>Araneus</taxon>
    </lineage>
</organism>
<keyword evidence="3" id="KW-1185">Reference proteome</keyword>
<accession>A0A4Y2R8Y6</accession>
<gene>
    <name evidence="1" type="ORF">AVEN_191893_1</name>
    <name evidence="2" type="ORF">AVEN_83454_1</name>
</gene>
<evidence type="ECO:0000313" key="2">
    <source>
        <dbReference type="EMBL" id="GBN71929.1"/>
    </source>
</evidence>
<dbReference type="Proteomes" id="UP000499080">
    <property type="component" value="Unassembled WGS sequence"/>
</dbReference>
<sequence length="139" mass="14825">MGEPSSSHRFSSGSARVNQICRCINRNVEDDNKPCLKCLSKLAATAPVAQSGGEALEIANITSIGSQLVALGLQLLDAARLSETFNGFRPPSTPSTLIRESTEGEAFSTPEVGITSLNDETSMVLDLSKQINSDEFVHK</sequence>
<dbReference type="EMBL" id="BGPR01016119">
    <property type="protein sequence ID" value="GBN71916.1"/>
    <property type="molecule type" value="Genomic_DNA"/>
</dbReference>
<name>A0A4Y2R8Y6_ARAVE</name>
<proteinExistence type="predicted"/>
<evidence type="ECO:0000313" key="1">
    <source>
        <dbReference type="EMBL" id="GBN71916.1"/>
    </source>
</evidence>
<protein>
    <submittedName>
        <fullName evidence="1">Uncharacterized protein</fullName>
    </submittedName>
</protein>